<dbReference type="CDD" id="cd13659">
    <property type="entry name" value="PBP2_PotF"/>
    <property type="match status" value="1"/>
</dbReference>
<evidence type="ECO:0000256" key="1">
    <source>
        <dbReference type="ARBA" id="ARBA00004418"/>
    </source>
</evidence>
<evidence type="ECO:0000313" key="7">
    <source>
        <dbReference type="Proteomes" id="UP001209535"/>
    </source>
</evidence>
<evidence type="ECO:0000256" key="4">
    <source>
        <dbReference type="ARBA" id="ARBA00022764"/>
    </source>
</evidence>
<reference evidence="6 7" key="1">
    <citation type="submission" date="2022-10" db="EMBL/GenBank/DDBJ databases">
        <title>Defluviimonas sp. nov., isolated from ocean surface sediments.</title>
        <authorList>
            <person name="He W."/>
            <person name="Wang L."/>
            <person name="Zhang D.-F."/>
        </authorList>
    </citation>
    <scope>NUCLEOTIDE SEQUENCE [LARGE SCALE GENOMIC DNA]</scope>
    <source>
        <strain evidence="6 7">WL0024</strain>
    </source>
</reference>
<dbReference type="Proteomes" id="UP001209535">
    <property type="component" value="Unassembled WGS sequence"/>
</dbReference>
<name>A0ABT2X732_9RHOB</name>
<sequence length="367" mass="40770">MTQLTRRTTLTAIGAALATPYVRPSWAQSGTVNVYNWADYIGETTLADFEAQTGIGVVYDTYSSAEEMQAKMLAGSTGYDVVDHAGIDMPRVIAAGIYEELDKSLLPNWKNLDTEILRILSGWDPDNKYGMPYMWGSVGFTYNVDMVNERIPDADMTSMDLIFNPENAAKLADCGISILDSPTDIMLMVLKYLGLDGDTTNVEDYQKVVEAFKPIRQYIRTFDNTNYLNAIPNGELCAINNWSGDYATAAGRAAEAGIEMNLAYFVPKTGAPAWVDVMCITSDAPNRDNAYKFLDFMMQPEVAAGCTNYTYYANANVPSREFVLKEILDDPAVYPDAETIGRMWAPKPFSEEQDRAITRAWQEIKSG</sequence>
<protein>
    <recommendedName>
        <fullName evidence="5">Putrescine-binding periplasmic protein</fullName>
    </recommendedName>
</protein>
<dbReference type="SUPFAM" id="SSF53850">
    <property type="entry name" value="Periplasmic binding protein-like II"/>
    <property type="match status" value="1"/>
</dbReference>
<dbReference type="RefSeq" id="WP_263337477.1">
    <property type="nucleotide sequence ID" value="NZ_JAOVQO010000013.1"/>
</dbReference>
<dbReference type="PANTHER" id="PTHR30222:SF12">
    <property type="entry name" value="NORSPERMIDINE SENSOR"/>
    <property type="match status" value="1"/>
</dbReference>
<comment type="function">
    <text evidence="5">Required for the activity of the bacterial periplasmic transport system of putrescine.</text>
</comment>
<keyword evidence="7" id="KW-1185">Reference proteome</keyword>
<comment type="similarity">
    <text evidence="5">Belongs to the bacterial solute-binding protein PotD/PotF family.</text>
</comment>
<dbReference type="PRINTS" id="PR00909">
    <property type="entry name" value="SPERMDNBNDNG"/>
</dbReference>
<dbReference type="EMBL" id="JAOVQO010000013">
    <property type="protein sequence ID" value="MCU9849144.1"/>
    <property type="molecule type" value="Genomic_DNA"/>
</dbReference>
<evidence type="ECO:0000313" key="6">
    <source>
        <dbReference type="EMBL" id="MCU9849144.1"/>
    </source>
</evidence>
<dbReference type="Gene3D" id="3.40.190.10">
    <property type="entry name" value="Periplasmic binding protein-like II"/>
    <property type="match status" value="2"/>
</dbReference>
<evidence type="ECO:0000256" key="3">
    <source>
        <dbReference type="ARBA" id="ARBA00022729"/>
    </source>
</evidence>
<organism evidence="6 7">
    <name type="scientific">Albidovulum salinarum</name>
    <dbReference type="NCBI Taxonomy" id="2984153"/>
    <lineage>
        <taxon>Bacteria</taxon>
        <taxon>Pseudomonadati</taxon>
        <taxon>Pseudomonadota</taxon>
        <taxon>Alphaproteobacteria</taxon>
        <taxon>Rhodobacterales</taxon>
        <taxon>Paracoccaceae</taxon>
        <taxon>Albidovulum</taxon>
    </lineage>
</organism>
<proteinExistence type="inferred from homology"/>
<dbReference type="PANTHER" id="PTHR30222">
    <property type="entry name" value="SPERMIDINE/PUTRESCINE-BINDING PERIPLASMIC PROTEIN"/>
    <property type="match status" value="1"/>
</dbReference>
<keyword evidence="2 5" id="KW-0813">Transport</keyword>
<evidence type="ECO:0000256" key="5">
    <source>
        <dbReference type="PIRNR" id="PIRNR019574"/>
    </source>
</evidence>
<gene>
    <name evidence="6" type="ORF">OEZ60_14145</name>
</gene>
<dbReference type="InterPro" id="IPR006059">
    <property type="entry name" value="SBP"/>
</dbReference>
<accession>A0ABT2X732</accession>
<dbReference type="Pfam" id="PF13416">
    <property type="entry name" value="SBP_bac_8"/>
    <property type="match status" value="1"/>
</dbReference>
<keyword evidence="3" id="KW-0732">Signal</keyword>
<keyword evidence="4 5" id="KW-0574">Periplasm</keyword>
<comment type="subcellular location">
    <subcellularLocation>
        <location evidence="1 5">Periplasm</location>
    </subcellularLocation>
</comment>
<dbReference type="PIRSF" id="PIRSF019574">
    <property type="entry name" value="Periplasmic_polyamine_BP"/>
    <property type="match status" value="1"/>
</dbReference>
<evidence type="ECO:0000256" key="2">
    <source>
        <dbReference type="ARBA" id="ARBA00022448"/>
    </source>
</evidence>
<comment type="caution">
    <text evidence="6">The sequence shown here is derived from an EMBL/GenBank/DDBJ whole genome shotgun (WGS) entry which is preliminary data.</text>
</comment>
<dbReference type="InterPro" id="IPR001188">
    <property type="entry name" value="Sperm_putr-bd"/>
</dbReference>